<evidence type="ECO:0008006" key="4">
    <source>
        <dbReference type="Google" id="ProtNLM"/>
    </source>
</evidence>
<dbReference type="AlphaFoldDB" id="A0A177HYS5"/>
<feature type="transmembrane region" description="Helical" evidence="1">
    <location>
        <begin position="12"/>
        <end position="35"/>
    </location>
</feature>
<keyword evidence="3" id="KW-1185">Reference proteome</keyword>
<dbReference type="Pfam" id="PF08592">
    <property type="entry name" value="Anthrone_oxy"/>
    <property type="match status" value="1"/>
</dbReference>
<organism evidence="2 3">
    <name type="scientific">Streptomyces jeddahensis</name>
    <dbReference type="NCBI Taxonomy" id="1716141"/>
    <lineage>
        <taxon>Bacteria</taxon>
        <taxon>Bacillati</taxon>
        <taxon>Actinomycetota</taxon>
        <taxon>Actinomycetes</taxon>
        <taxon>Kitasatosporales</taxon>
        <taxon>Streptomycetaceae</taxon>
        <taxon>Streptomyces</taxon>
    </lineage>
</organism>
<sequence>MGVDVIEGPYFFLALLGALACGLVAGVFVAFSTFVMKALAALPAPQGIAAMNAINVTAVGPAFMVLFIGAAGLCAVVAVVTFVLWPDEGRIELLLGCVLYLVGSFGVTVAANVPRNEALAKLDPEAPESAEYWRRYVDEWSMWNHIRSVASLAATASFVLALTV</sequence>
<proteinExistence type="predicted"/>
<dbReference type="EMBL" id="LOHS01000027">
    <property type="protein sequence ID" value="OAH16031.1"/>
    <property type="molecule type" value="Genomic_DNA"/>
</dbReference>
<evidence type="ECO:0000313" key="3">
    <source>
        <dbReference type="Proteomes" id="UP000077381"/>
    </source>
</evidence>
<evidence type="ECO:0000313" key="2">
    <source>
        <dbReference type="EMBL" id="OAH16031.1"/>
    </source>
</evidence>
<name>A0A177HYS5_9ACTN</name>
<evidence type="ECO:0000256" key="1">
    <source>
        <dbReference type="SAM" id="Phobius"/>
    </source>
</evidence>
<dbReference type="Proteomes" id="UP000077381">
    <property type="component" value="Unassembled WGS sequence"/>
</dbReference>
<dbReference type="STRING" id="1716141.STSP_05540"/>
<protein>
    <recommendedName>
        <fullName evidence="4">DUF1772 domain-containing protein</fullName>
    </recommendedName>
</protein>
<dbReference type="InterPro" id="IPR013901">
    <property type="entry name" value="Anthrone_oxy"/>
</dbReference>
<comment type="caution">
    <text evidence="2">The sequence shown here is derived from an EMBL/GenBank/DDBJ whole genome shotgun (WGS) entry which is preliminary data.</text>
</comment>
<dbReference type="PATRIC" id="fig|1716141.3.peg.584"/>
<gene>
    <name evidence="2" type="ORF">STSP_05540</name>
</gene>
<keyword evidence="1" id="KW-0812">Transmembrane</keyword>
<keyword evidence="1" id="KW-1133">Transmembrane helix</keyword>
<feature type="transmembrane region" description="Helical" evidence="1">
    <location>
        <begin position="91"/>
        <end position="113"/>
    </location>
</feature>
<feature type="transmembrane region" description="Helical" evidence="1">
    <location>
        <begin position="56"/>
        <end position="85"/>
    </location>
</feature>
<accession>A0A177HYS5</accession>
<reference evidence="2 3" key="1">
    <citation type="submission" date="2015-12" db="EMBL/GenBank/DDBJ databases">
        <title>Genome sequence of Streptomyces sp. G25.</title>
        <authorList>
            <person name="Poehlein A."/>
            <person name="Roettig A."/>
            <person name="Hiessl S."/>
            <person name="Hauschild P."/>
            <person name="Schauer J."/>
            <person name="Madkour M.H."/>
            <person name="Al-Ansari A.M."/>
            <person name="Almakishah N.H."/>
            <person name="Steinbuechel A."/>
            <person name="Daniel R."/>
        </authorList>
    </citation>
    <scope>NUCLEOTIDE SEQUENCE [LARGE SCALE GENOMIC DNA]</scope>
    <source>
        <strain evidence="3">G25(2015)</strain>
    </source>
</reference>
<keyword evidence="1" id="KW-0472">Membrane</keyword>